<keyword evidence="6" id="KW-0808">Transferase</keyword>
<evidence type="ECO:0000256" key="8">
    <source>
        <dbReference type="ARBA" id="ARBA00022960"/>
    </source>
</evidence>
<gene>
    <name evidence="19" type="ORF">KC909_05295</name>
</gene>
<dbReference type="InterPro" id="IPR012338">
    <property type="entry name" value="Beta-lactam/transpept-like"/>
</dbReference>
<dbReference type="InterPro" id="IPR001460">
    <property type="entry name" value="PCN-bd_Tpept"/>
</dbReference>
<dbReference type="Pfam" id="PF00912">
    <property type="entry name" value="Transgly"/>
    <property type="match status" value="1"/>
</dbReference>
<keyword evidence="10 16" id="KW-0472">Membrane</keyword>
<evidence type="ECO:0000256" key="16">
    <source>
        <dbReference type="SAM" id="Phobius"/>
    </source>
</evidence>
<evidence type="ECO:0000256" key="1">
    <source>
        <dbReference type="ARBA" id="ARBA00004236"/>
    </source>
</evidence>
<evidence type="ECO:0000313" key="19">
    <source>
        <dbReference type="EMBL" id="MCA9383757.1"/>
    </source>
</evidence>
<dbReference type="GO" id="GO:0009252">
    <property type="term" value="P:peptidoglycan biosynthetic process"/>
    <property type="evidence" value="ECO:0007669"/>
    <property type="project" value="UniProtKB-KW"/>
</dbReference>
<comment type="caution">
    <text evidence="19">The sequence shown here is derived from an EMBL/GenBank/DDBJ whole genome shotgun (WGS) entry which is preliminary data.</text>
</comment>
<comment type="catalytic activity">
    <reaction evidence="14">
        <text>[GlcNAc-(1-&gt;4)-Mur2Ac(oyl-L-Ala-gamma-D-Glu-L-Lys-D-Ala-D-Ala)](n)-di-trans,octa-cis-undecaprenyl diphosphate + beta-D-GlcNAc-(1-&gt;4)-Mur2Ac(oyl-L-Ala-gamma-D-Glu-L-Lys-D-Ala-D-Ala)-di-trans,octa-cis-undecaprenyl diphosphate = [GlcNAc-(1-&gt;4)-Mur2Ac(oyl-L-Ala-gamma-D-Glu-L-Lys-D-Ala-D-Ala)](n+1)-di-trans,octa-cis-undecaprenyl diphosphate + di-trans,octa-cis-undecaprenyl diphosphate + H(+)</text>
        <dbReference type="Rhea" id="RHEA:23708"/>
        <dbReference type="Rhea" id="RHEA-COMP:9602"/>
        <dbReference type="Rhea" id="RHEA-COMP:9603"/>
        <dbReference type="ChEBI" id="CHEBI:15378"/>
        <dbReference type="ChEBI" id="CHEBI:58405"/>
        <dbReference type="ChEBI" id="CHEBI:60033"/>
        <dbReference type="ChEBI" id="CHEBI:78435"/>
        <dbReference type="EC" id="2.4.99.28"/>
    </reaction>
</comment>
<keyword evidence="3" id="KW-0121">Carboxypeptidase</keyword>
<evidence type="ECO:0000256" key="13">
    <source>
        <dbReference type="ARBA" id="ARBA00044770"/>
    </source>
</evidence>
<protein>
    <recommendedName>
        <fullName evidence="13">peptidoglycan glycosyltransferase</fullName>
        <ecNumber evidence="13">2.4.99.28</ecNumber>
    </recommendedName>
</protein>
<keyword evidence="5" id="KW-0328">Glycosyltransferase</keyword>
<feature type="non-terminal residue" evidence="19">
    <location>
        <position position="571"/>
    </location>
</feature>
<dbReference type="InterPro" id="IPR001264">
    <property type="entry name" value="Glyco_trans_51"/>
</dbReference>
<dbReference type="Pfam" id="PF00905">
    <property type="entry name" value="Transpeptidase"/>
    <property type="match status" value="1"/>
</dbReference>
<proteinExistence type="predicted"/>
<keyword evidence="7" id="KW-0378">Hydrolase</keyword>
<keyword evidence="4" id="KW-0645">Protease</keyword>
<evidence type="ECO:0000256" key="11">
    <source>
        <dbReference type="ARBA" id="ARBA00023268"/>
    </source>
</evidence>
<dbReference type="GO" id="GO:0006508">
    <property type="term" value="P:proteolysis"/>
    <property type="evidence" value="ECO:0007669"/>
    <property type="project" value="UniProtKB-KW"/>
</dbReference>
<dbReference type="SUPFAM" id="SSF56601">
    <property type="entry name" value="beta-lactamase/transpeptidase-like"/>
    <property type="match status" value="1"/>
</dbReference>
<keyword evidence="12" id="KW-0961">Cell wall biogenesis/degradation</keyword>
<dbReference type="GO" id="GO:0008658">
    <property type="term" value="F:penicillin binding"/>
    <property type="evidence" value="ECO:0007669"/>
    <property type="project" value="InterPro"/>
</dbReference>
<dbReference type="EC" id="2.4.99.28" evidence="13"/>
<evidence type="ECO:0000256" key="10">
    <source>
        <dbReference type="ARBA" id="ARBA00023136"/>
    </source>
</evidence>
<feature type="domain" description="Glycosyl transferase family 51" evidence="18">
    <location>
        <begin position="94"/>
        <end position="275"/>
    </location>
</feature>
<keyword evidence="2" id="KW-1003">Cell membrane</keyword>
<dbReference type="PANTHER" id="PTHR32282:SF11">
    <property type="entry name" value="PENICILLIN-BINDING PROTEIN 1B"/>
    <property type="match status" value="1"/>
</dbReference>
<keyword evidence="8" id="KW-0133">Cell shape</keyword>
<evidence type="ECO:0000259" key="18">
    <source>
        <dbReference type="Pfam" id="PF00912"/>
    </source>
</evidence>
<dbReference type="PANTHER" id="PTHR32282">
    <property type="entry name" value="BINDING PROTEIN TRANSPEPTIDASE, PUTATIVE-RELATED"/>
    <property type="match status" value="1"/>
</dbReference>
<accession>A0A955RJG1</accession>
<evidence type="ECO:0000256" key="14">
    <source>
        <dbReference type="ARBA" id="ARBA00049902"/>
    </source>
</evidence>
<evidence type="ECO:0000256" key="3">
    <source>
        <dbReference type="ARBA" id="ARBA00022645"/>
    </source>
</evidence>
<evidence type="ECO:0000256" key="2">
    <source>
        <dbReference type="ARBA" id="ARBA00022475"/>
    </source>
</evidence>
<keyword evidence="11" id="KW-0511">Multifunctional enzyme</keyword>
<name>A0A955RJG1_9BACT</name>
<dbReference type="Gene3D" id="3.40.710.10">
    <property type="entry name" value="DD-peptidase/beta-lactamase superfamily"/>
    <property type="match status" value="1"/>
</dbReference>
<dbReference type="Gene3D" id="1.10.3810.10">
    <property type="entry name" value="Biosynthetic peptidoglycan transglycosylase-like"/>
    <property type="match status" value="1"/>
</dbReference>
<dbReference type="GO" id="GO:0005886">
    <property type="term" value="C:plasma membrane"/>
    <property type="evidence" value="ECO:0007669"/>
    <property type="project" value="UniProtKB-SubCell"/>
</dbReference>
<dbReference type="SUPFAM" id="SSF53955">
    <property type="entry name" value="Lysozyme-like"/>
    <property type="match status" value="1"/>
</dbReference>
<organism evidence="19 20">
    <name type="scientific">Candidatus Dojkabacteria bacterium</name>
    <dbReference type="NCBI Taxonomy" id="2099670"/>
    <lineage>
        <taxon>Bacteria</taxon>
        <taxon>Candidatus Dojkabacteria</taxon>
    </lineage>
</organism>
<evidence type="ECO:0000256" key="5">
    <source>
        <dbReference type="ARBA" id="ARBA00022676"/>
    </source>
</evidence>
<dbReference type="InterPro" id="IPR050396">
    <property type="entry name" value="Glycosyltr_51/Transpeptidase"/>
</dbReference>
<evidence type="ECO:0000256" key="7">
    <source>
        <dbReference type="ARBA" id="ARBA00022801"/>
    </source>
</evidence>
<reference evidence="19" key="2">
    <citation type="journal article" date="2021" name="Microbiome">
        <title>Successional dynamics and alternative stable states in a saline activated sludge microbial community over 9 years.</title>
        <authorList>
            <person name="Wang Y."/>
            <person name="Ye J."/>
            <person name="Ju F."/>
            <person name="Liu L."/>
            <person name="Boyd J.A."/>
            <person name="Deng Y."/>
            <person name="Parks D.H."/>
            <person name="Jiang X."/>
            <person name="Yin X."/>
            <person name="Woodcroft B.J."/>
            <person name="Tyson G.W."/>
            <person name="Hugenholtz P."/>
            <person name="Polz M.F."/>
            <person name="Zhang T."/>
        </authorList>
    </citation>
    <scope>NUCLEOTIDE SEQUENCE</scope>
    <source>
        <strain evidence="19">HKST-UBA14</strain>
    </source>
</reference>
<dbReference type="GO" id="GO:0030288">
    <property type="term" value="C:outer membrane-bounded periplasmic space"/>
    <property type="evidence" value="ECO:0007669"/>
    <property type="project" value="TreeGrafter"/>
</dbReference>
<evidence type="ECO:0000256" key="6">
    <source>
        <dbReference type="ARBA" id="ARBA00022679"/>
    </source>
</evidence>
<feature type="transmembrane region" description="Helical" evidence="16">
    <location>
        <begin position="43"/>
        <end position="66"/>
    </location>
</feature>
<evidence type="ECO:0000313" key="20">
    <source>
        <dbReference type="Proteomes" id="UP000783287"/>
    </source>
</evidence>
<dbReference type="InterPro" id="IPR036950">
    <property type="entry name" value="PBP_transglycosylase"/>
</dbReference>
<keyword evidence="16" id="KW-0812">Transmembrane</keyword>
<feature type="region of interest" description="Disordered" evidence="15">
    <location>
        <begin position="1"/>
        <end position="32"/>
    </location>
</feature>
<dbReference type="AlphaFoldDB" id="A0A955RJG1"/>
<reference evidence="19" key="1">
    <citation type="submission" date="2020-04" db="EMBL/GenBank/DDBJ databases">
        <authorList>
            <person name="Zhang T."/>
        </authorList>
    </citation>
    <scope>NUCLEOTIDE SEQUENCE</scope>
    <source>
        <strain evidence="19">HKST-UBA14</strain>
    </source>
</reference>
<evidence type="ECO:0000259" key="17">
    <source>
        <dbReference type="Pfam" id="PF00905"/>
    </source>
</evidence>
<dbReference type="GO" id="GO:0004180">
    <property type="term" value="F:carboxypeptidase activity"/>
    <property type="evidence" value="ECO:0007669"/>
    <property type="project" value="UniProtKB-KW"/>
</dbReference>
<dbReference type="GO" id="GO:0008955">
    <property type="term" value="F:peptidoglycan glycosyltransferase activity"/>
    <property type="evidence" value="ECO:0007669"/>
    <property type="project" value="UniProtKB-EC"/>
</dbReference>
<evidence type="ECO:0000256" key="15">
    <source>
        <dbReference type="SAM" id="MobiDB-lite"/>
    </source>
</evidence>
<dbReference type="GO" id="GO:0008360">
    <property type="term" value="P:regulation of cell shape"/>
    <property type="evidence" value="ECO:0007669"/>
    <property type="project" value="UniProtKB-KW"/>
</dbReference>
<dbReference type="GO" id="GO:0071555">
    <property type="term" value="P:cell wall organization"/>
    <property type="evidence" value="ECO:0007669"/>
    <property type="project" value="UniProtKB-KW"/>
</dbReference>
<dbReference type="InterPro" id="IPR023346">
    <property type="entry name" value="Lysozyme-like_dom_sf"/>
</dbReference>
<keyword evidence="9" id="KW-0573">Peptidoglycan synthesis</keyword>
<evidence type="ECO:0000256" key="4">
    <source>
        <dbReference type="ARBA" id="ARBA00022670"/>
    </source>
</evidence>
<dbReference type="Proteomes" id="UP000783287">
    <property type="component" value="Unassembled WGS sequence"/>
</dbReference>
<dbReference type="EMBL" id="JAGQLK010000128">
    <property type="protein sequence ID" value="MCA9383757.1"/>
    <property type="molecule type" value="Genomic_DNA"/>
</dbReference>
<keyword evidence="16" id="KW-1133">Transmembrane helix</keyword>
<sequence>MGKHKAKRSSKNGSKRSYHTAKWQAKKNKRSYRKHKVKSYQSAIASSLTTILITIIFFVSIGFAYVQYISKDLPSPDKPFSPQNLTSNFYDRNGQPLYRFFGEENRDQVHLEEIPPLQIWAILAAEDIEYYEHSGVDINGIASCAIDGLKNNKVTCGASTVTQQLIKQTALSSEVKFDRKFREIILAFQIEQLYSKDEILEMYLTVIPEGSNVYSINSASKFYFGKRPDQLNLAEMAILAAIPQNPSQLSPTKSSDPVHVQELLTVRKEYVLSQMEENMDYINNMIIEHHGEDAELLTQEMIDEAREYELAYKNPDYEIIAPHFIFYVQDQLTTGNYNNGQPFTIEELQTGGYKIWTTLDQEFQIKAEEQVVKGVNEYGSKYGAENAGMVVMQPKTGEILAMVGSKDYFGNPSPAGCKLGENCRFEPNVNVTNTLQSYGSSMKPMVYYLAIRQGLISPGTVLADVPIQLEEYKPKNYEGNFSGMRTARWMLVNSRNIPAIYLVDHIGVNNFVSTMQDWGYSTLDDPRGYGPSIAVGGADITLIDHAQAYGVFANDGYLTQKEVVLRIEDKD</sequence>
<evidence type="ECO:0000256" key="12">
    <source>
        <dbReference type="ARBA" id="ARBA00023316"/>
    </source>
</evidence>
<evidence type="ECO:0000256" key="9">
    <source>
        <dbReference type="ARBA" id="ARBA00022984"/>
    </source>
</evidence>
<feature type="domain" description="Penicillin-binding protein transpeptidase" evidence="17">
    <location>
        <begin position="388"/>
        <end position="569"/>
    </location>
</feature>
<comment type="subcellular location">
    <subcellularLocation>
        <location evidence="1">Cell membrane</location>
    </subcellularLocation>
</comment>